<evidence type="ECO:0000313" key="1">
    <source>
        <dbReference type="EMBL" id="RVW53131.1"/>
    </source>
</evidence>
<evidence type="ECO:0000313" key="2">
    <source>
        <dbReference type="Proteomes" id="UP000288805"/>
    </source>
</evidence>
<comment type="caution">
    <text evidence="1">The sequence shown here is derived from an EMBL/GenBank/DDBJ whole genome shotgun (WGS) entry which is preliminary data.</text>
</comment>
<proteinExistence type="predicted"/>
<organism evidence="1 2">
    <name type="scientific">Vitis vinifera</name>
    <name type="common">Grape</name>
    <dbReference type="NCBI Taxonomy" id="29760"/>
    <lineage>
        <taxon>Eukaryota</taxon>
        <taxon>Viridiplantae</taxon>
        <taxon>Streptophyta</taxon>
        <taxon>Embryophyta</taxon>
        <taxon>Tracheophyta</taxon>
        <taxon>Spermatophyta</taxon>
        <taxon>Magnoliopsida</taxon>
        <taxon>eudicotyledons</taxon>
        <taxon>Gunneridae</taxon>
        <taxon>Pentapetalae</taxon>
        <taxon>rosids</taxon>
        <taxon>Vitales</taxon>
        <taxon>Vitaceae</taxon>
        <taxon>Viteae</taxon>
        <taxon>Vitis</taxon>
    </lineage>
</organism>
<name>A0A438EZE3_VITVI</name>
<dbReference type="AlphaFoldDB" id="A0A438EZE3"/>
<dbReference type="Pfam" id="PF14223">
    <property type="entry name" value="Retrotran_gag_2"/>
    <property type="match status" value="1"/>
</dbReference>
<dbReference type="EMBL" id="QGNW01001158">
    <property type="protein sequence ID" value="RVW53131.1"/>
    <property type="molecule type" value="Genomic_DNA"/>
</dbReference>
<sequence length="251" mass="29299">MASTSFTPHVAAHVLYEDALLLKEGETDKQVQATMETWNHSDFLCKNYILNSLDNTLYNVYNPIRTAKELLESLEKKYKTKDVGLKKFVVNRFLELKMIDSKVVMSQVQELQIILHEIHAKKMVLNESFQVATMIEKLPPSWKDYLKHKHKEMGLEDLIVRLRIEEDNQVSNKKPRKLPIESKANLVEQKLGKKRKYSSEGGRKLLETPRAIYTKPLVGRVWKVLEMPRDVHTSLHYGGRHERSSRLSRDF</sequence>
<dbReference type="PANTHER" id="PTHR47592">
    <property type="entry name" value="PBF68 PROTEIN"/>
    <property type="match status" value="1"/>
</dbReference>
<protein>
    <submittedName>
        <fullName evidence="1">Uncharacterized protein</fullName>
    </submittedName>
</protein>
<reference evidence="1 2" key="1">
    <citation type="journal article" date="2018" name="PLoS Genet.">
        <title>Population sequencing reveals clonal diversity and ancestral inbreeding in the grapevine cultivar Chardonnay.</title>
        <authorList>
            <person name="Roach M.J."/>
            <person name="Johnson D.L."/>
            <person name="Bohlmann J."/>
            <person name="van Vuuren H.J."/>
            <person name="Jones S.J."/>
            <person name="Pretorius I.S."/>
            <person name="Schmidt S.A."/>
            <person name="Borneman A.R."/>
        </authorList>
    </citation>
    <scope>NUCLEOTIDE SEQUENCE [LARGE SCALE GENOMIC DNA]</scope>
    <source>
        <strain evidence="2">cv. Chardonnay</strain>
        <tissue evidence="1">Leaf</tissue>
    </source>
</reference>
<dbReference type="Proteomes" id="UP000288805">
    <property type="component" value="Unassembled WGS sequence"/>
</dbReference>
<accession>A0A438EZE3</accession>
<gene>
    <name evidence="1" type="ORF">CK203_080620</name>
</gene>
<dbReference type="PANTHER" id="PTHR47592:SF27">
    <property type="entry name" value="OS08G0421700 PROTEIN"/>
    <property type="match status" value="1"/>
</dbReference>